<feature type="domain" description="Helicase ATP-binding" evidence="1">
    <location>
        <begin position="48"/>
        <end position="198"/>
    </location>
</feature>
<dbReference type="PANTHER" id="PTHR47396:SF1">
    <property type="entry name" value="ATP-DEPENDENT HELICASE IRC3-RELATED"/>
    <property type="match status" value="1"/>
</dbReference>
<feature type="domain" description="Helicase C-terminal" evidence="2">
    <location>
        <begin position="241"/>
        <end position="389"/>
    </location>
</feature>
<keyword evidence="3" id="KW-0347">Helicase</keyword>
<dbReference type="PANTHER" id="PTHR47396">
    <property type="entry name" value="TYPE I RESTRICTION ENZYME ECOKI R PROTEIN"/>
    <property type="match status" value="1"/>
</dbReference>
<dbReference type="GO" id="GO:0004386">
    <property type="term" value="F:helicase activity"/>
    <property type="evidence" value="ECO:0007669"/>
    <property type="project" value="UniProtKB-KW"/>
</dbReference>
<reference evidence="3 4" key="1">
    <citation type="submission" date="2018-03" db="EMBL/GenBank/DDBJ databases">
        <title>Adhaeribacter sp. HMF7605 Genome sequencing and assembly.</title>
        <authorList>
            <person name="Kang H."/>
            <person name="Kang J."/>
            <person name="Cha I."/>
            <person name="Kim H."/>
            <person name="Joh K."/>
        </authorList>
    </citation>
    <scope>NUCLEOTIDE SEQUENCE [LARGE SCALE GENOMIC DNA]</scope>
    <source>
        <strain evidence="3 4">HMF7605</strain>
    </source>
</reference>
<dbReference type="AlphaFoldDB" id="A0A2T2YKU9"/>
<dbReference type="Gene3D" id="3.40.50.300">
    <property type="entry name" value="P-loop containing nucleotide triphosphate hydrolases"/>
    <property type="match status" value="2"/>
</dbReference>
<dbReference type="Pfam" id="PF00271">
    <property type="entry name" value="Helicase_C"/>
    <property type="match status" value="1"/>
</dbReference>
<keyword evidence="3" id="KW-0067">ATP-binding</keyword>
<gene>
    <name evidence="3" type="ORF">AHMF7605_22615</name>
</gene>
<dbReference type="GO" id="GO:0003677">
    <property type="term" value="F:DNA binding"/>
    <property type="evidence" value="ECO:0007669"/>
    <property type="project" value="InterPro"/>
</dbReference>
<dbReference type="PROSITE" id="PS51194">
    <property type="entry name" value="HELICASE_CTER"/>
    <property type="match status" value="1"/>
</dbReference>
<dbReference type="GO" id="GO:0005829">
    <property type="term" value="C:cytosol"/>
    <property type="evidence" value="ECO:0007669"/>
    <property type="project" value="TreeGrafter"/>
</dbReference>
<dbReference type="SMART" id="SM00487">
    <property type="entry name" value="DEXDc"/>
    <property type="match status" value="1"/>
</dbReference>
<keyword evidence="3" id="KW-0378">Hydrolase</keyword>
<dbReference type="PROSITE" id="PS51192">
    <property type="entry name" value="HELICASE_ATP_BIND_1"/>
    <property type="match status" value="1"/>
</dbReference>
<dbReference type="GO" id="GO:0005524">
    <property type="term" value="F:ATP binding"/>
    <property type="evidence" value="ECO:0007669"/>
    <property type="project" value="InterPro"/>
</dbReference>
<keyword evidence="3" id="KW-0547">Nucleotide-binding</keyword>
<dbReference type="SMART" id="SM00490">
    <property type="entry name" value="HELICc"/>
    <property type="match status" value="1"/>
</dbReference>
<organism evidence="3 4">
    <name type="scientific">Adhaeribacter arboris</name>
    <dbReference type="NCBI Taxonomy" id="2072846"/>
    <lineage>
        <taxon>Bacteria</taxon>
        <taxon>Pseudomonadati</taxon>
        <taxon>Bacteroidota</taxon>
        <taxon>Cytophagia</taxon>
        <taxon>Cytophagales</taxon>
        <taxon>Hymenobacteraceae</taxon>
        <taxon>Adhaeribacter</taxon>
    </lineage>
</organism>
<protein>
    <submittedName>
        <fullName evidence="3">DEAD/DEAH box helicase</fullName>
    </submittedName>
</protein>
<comment type="caution">
    <text evidence="3">The sequence shown here is derived from an EMBL/GenBank/DDBJ whole genome shotgun (WGS) entry which is preliminary data.</text>
</comment>
<dbReference type="Pfam" id="PF04851">
    <property type="entry name" value="ResIII"/>
    <property type="match status" value="1"/>
</dbReference>
<keyword evidence="4" id="KW-1185">Reference proteome</keyword>
<dbReference type="InterPro" id="IPR001650">
    <property type="entry name" value="Helicase_C-like"/>
</dbReference>
<dbReference type="InterPro" id="IPR027417">
    <property type="entry name" value="P-loop_NTPase"/>
</dbReference>
<dbReference type="OrthoDB" id="9759819at2"/>
<dbReference type="InterPro" id="IPR014001">
    <property type="entry name" value="Helicase_ATP-bd"/>
</dbReference>
<evidence type="ECO:0000259" key="1">
    <source>
        <dbReference type="PROSITE" id="PS51192"/>
    </source>
</evidence>
<dbReference type="EMBL" id="PYFT01000001">
    <property type="protein sequence ID" value="PSR56095.1"/>
    <property type="molecule type" value="Genomic_DNA"/>
</dbReference>
<evidence type="ECO:0000313" key="3">
    <source>
        <dbReference type="EMBL" id="PSR56095.1"/>
    </source>
</evidence>
<name>A0A2T2YKU9_9BACT</name>
<evidence type="ECO:0000259" key="2">
    <source>
        <dbReference type="PROSITE" id="PS51194"/>
    </source>
</evidence>
<dbReference type="InterPro" id="IPR050742">
    <property type="entry name" value="Helicase_Restrict-Modif_Enz"/>
</dbReference>
<dbReference type="SUPFAM" id="SSF52540">
    <property type="entry name" value="P-loop containing nucleoside triphosphate hydrolases"/>
    <property type="match status" value="1"/>
</dbReference>
<sequence>MKFPLSNQTIEKSDKENTIIPLLAKEKKDPSILSLRPYQSEAILQLRGAFRSQKKKVILCLPTGAGKTYTFSDLAKKTIDKGGKVLILTHRVELLTQANGALSKVGLNPFIIQANCKHIHPSSCYVAMVETLYRRLQKPEFVQVIGNITLIIIDECHLGNFRKVLELFPDVHIIGATATPISSKKEFPLKDFFDEIIVPIDIPSLILMGFLASARTYGAIEEVSNLKTKMGEYTDASLMGAFDKKLMYDDAINHYKDFAQGRKAICFNINIEHSLKMRDAFRDAGIRCEHLDGEISETERKRILASFKKGEFEVLCNVGVLTTGFDEPSISCIIVNRATKSTSLYFQMCGRGSRILEGKEDFIIIDMGSNFKEHGLWNEPVNWKERFLNPKKPSKNAGVAPVKECPECNAIIPAVSKLCQHCGFKYTKEVETKELLRSAGFVEITPSDLNKPANKMSVREVEAFRLLRGYKIGWAVHQLRERGRTALEEYAQLKNYKAGWVNHQMEEEYVNI</sequence>
<dbReference type="GO" id="GO:0016787">
    <property type="term" value="F:hydrolase activity"/>
    <property type="evidence" value="ECO:0007669"/>
    <property type="project" value="InterPro"/>
</dbReference>
<dbReference type="RefSeq" id="WP_106932273.1">
    <property type="nucleotide sequence ID" value="NZ_PYFT01000001.1"/>
</dbReference>
<dbReference type="Proteomes" id="UP000240357">
    <property type="component" value="Unassembled WGS sequence"/>
</dbReference>
<evidence type="ECO:0000313" key="4">
    <source>
        <dbReference type="Proteomes" id="UP000240357"/>
    </source>
</evidence>
<dbReference type="InterPro" id="IPR006935">
    <property type="entry name" value="Helicase/UvrB_N"/>
</dbReference>
<accession>A0A2T2YKU9</accession>
<proteinExistence type="predicted"/>